<dbReference type="GO" id="GO:0008360">
    <property type="term" value="P:regulation of cell shape"/>
    <property type="evidence" value="ECO:0007669"/>
    <property type="project" value="UniProtKB-KW"/>
</dbReference>
<comment type="similarity">
    <text evidence="1">Belongs to the MreC family.</text>
</comment>
<evidence type="ECO:0000256" key="3">
    <source>
        <dbReference type="ARBA" id="ARBA00022960"/>
    </source>
</evidence>
<dbReference type="PANTHER" id="PTHR34138">
    <property type="entry name" value="CELL SHAPE-DETERMINING PROTEIN MREC"/>
    <property type="match status" value="1"/>
</dbReference>
<dbReference type="Gene3D" id="2.40.10.340">
    <property type="entry name" value="Rod shape-determining protein MreC, domain 1"/>
    <property type="match status" value="1"/>
</dbReference>
<dbReference type="PANTHER" id="PTHR34138:SF1">
    <property type="entry name" value="CELL SHAPE-DETERMINING PROTEIN MREC"/>
    <property type="match status" value="1"/>
</dbReference>
<proteinExistence type="inferred from homology"/>
<reference evidence="6" key="2">
    <citation type="journal article" date="2021" name="Microbiome">
        <title>Successional dynamics and alternative stable states in a saline activated sludge microbial community over 9 years.</title>
        <authorList>
            <person name="Wang Y."/>
            <person name="Ye J."/>
            <person name="Ju F."/>
            <person name="Liu L."/>
            <person name="Boyd J.A."/>
            <person name="Deng Y."/>
            <person name="Parks D.H."/>
            <person name="Jiang X."/>
            <person name="Yin X."/>
            <person name="Woodcroft B.J."/>
            <person name="Tyson G.W."/>
            <person name="Hugenholtz P."/>
            <person name="Polz M.F."/>
            <person name="Zhang T."/>
        </authorList>
    </citation>
    <scope>NUCLEOTIDE SEQUENCE</scope>
    <source>
        <strain evidence="6">HKST-UBA17</strain>
    </source>
</reference>
<evidence type="ECO:0000256" key="1">
    <source>
        <dbReference type="ARBA" id="ARBA00009369"/>
    </source>
</evidence>
<dbReference type="GO" id="GO:0005886">
    <property type="term" value="C:plasma membrane"/>
    <property type="evidence" value="ECO:0007669"/>
    <property type="project" value="TreeGrafter"/>
</dbReference>
<accession>A0A955I1P0</accession>
<sequence>MHIISLSGYVSIFVEPIGKPLMALSEDAGTSISDTFSAVGEIGSIRRERNDLLIENAILRAENSTVKFLLDEIGLLQVELQLSPDEEFRAETSVLSDGHETANEYLIVDKGSQEGILEGDIVRLGNIFIGKVDTVNKRTSIVDLPTSGERYWRVVVVSKDEKLLKTPVDELKLSDETTTESWPGVAIGKDTGIVVQNIPNSATVKVGDYVFVNDADVGTVLYLGEVAAVDYDPAAVGVEVAVKLPVEYQYLTNLFVVRPGG</sequence>
<dbReference type="InterPro" id="IPR042175">
    <property type="entry name" value="Cell/Rod_MreC_2"/>
</dbReference>
<keyword evidence="3" id="KW-0133">Cell shape</keyword>
<dbReference type="InterPro" id="IPR055342">
    <property type="entry name" value="MreC_beta-barrel_core"/>
</dbReference>
<dbReference type="InterPro" id="IPR042177">
    <property type="entry name" value="Cell/Rod_1"/>
</dbReference>
<protein>
    <recommendedName>
        <fullName evidence="2">Cell shape-determining protein MreC</fullName>
    </recommendedName>
    <alternativeName>
        <fullName evidence="4">Cell shape protein MreC</fullName>
    </alternativeName>
</protein>
<dbReference type="EMBL" id="JAGQLN010000001">
    <property type="protein sequence ID" value="MCA9376341.1"/>
    <property type="molecule type" value="Genomic_DNA"/>
</dbReference>
<dbReference type="Gene3D" id="2.40.10.350">
    <property type="entry name" value="Rod shape-determining protein MreC, domain 2"/>
    <property type="match status" value="1"/>
</dbReference>
<gene>
    <name evidence="6" type="ORF">KC685_00285</name>
</gene>
<evidence type="ECO:0000256" key="4">
    <source>
        <dbReference type="ARBA" id="ARBA00032089"/>
    </source>
</evidence>
<evidence type="ECO:0000256" key="2">
    <source>
        <dbReference type="ARBA" id="ARBA00013855"/>
    </source>
</evidence>
<name>A0A955I1P0_9BACT</name>
<dbReference type="Pfam" id="PF04085">
    <property type="entry name" value="MreC"/>
    <property type="match status" value="1"/>
</dbReference>
<evidence type="ECO:0000313" key="7">
    <source>
        <dbReference type="Proteomes" id="UP000741282"/>
    </source>
</evidence>
<evidence type="ECO:0000259" key="5">
    <source>
        <dbReference type="Pfam" id="PF04085"/>
    </source>
</evidence>
<feature type="domain" description="Rod shape-determining protein MreC beta-barrel core" evidence="5">
    <location>
        <begin position="94"/>
        <end position="257"/>
    </location>
</feature>
<reference evidence="6" key="1">
    <citation type="submission" date="2020-04" db="EMBL/GenBank/DDBJ databases">
        <authorList>
            <person name="Zhang T."/>
        </authorList>
    </citation>
    <scope>NUCLEOTIDE SEQUENCE</scope>
    <source>
        <strain evidence="6">HKST-UBA17</strain>
    </source>
</reference>
<evidence type="ECO:0000313" key="6">
    <source>
        <dbReference type="EMBL" id="MCA9376341.1"/>
    </source>
</evidence>
<comment type="caution">
    <text evidence="6">The sequence shown here is derived from an EMBL/GenBank/DDBJ whole genome shotgun (WGS) entry which is preliminary data.</text>
</comment>
<dbReference type="Proteomes" id="UP000741282">
    <property type="component" value="Unassembled WGS sequence"/>
</dbReference>
<dbReference type="InterPro" id="IPR007221">
    <property type="entry name" value="MreC"/>
</dbReference>
<dbReference type="AlphaFoldDB" id="A0A955I1P0"/>
<organism evidence="6 7">
    <name type="scientific">Candidatus Dojkabacteria bacterium</name>
    <dbReference type="NCBI Taxonomy" id="2099670"/>
    <lineage>
        <taxon>Bacteria</taxon>
        <taxon>Candidatus Dojkabacteria</taxon>
    </lineage>
</organism>